<dbReference type="GO" id="GO:0016301">
    <property type="term" value="F:kinase activity"/>
    <property type="evidence" value="ECO:0007669"/>
    <property type="project" value="UniProtKB-KW"/>
</dbReference>
<evidence type="ECO:0000259" key="1">
    <source>
        <dbReference type="Pfam" id="PF01636"/>
    </source>
</evidence>
<dbReference type="PANTHER" id="PTHR21310">
    <property type="entry name" value="AMINOGLYCOSIDE PHOSPHOTRANSFERASE-RELATED-RELATED"/>
    <property type="match status" value="1"/>
</dbReference>
<dbReference type="InterPro" id="IPR011009">
    <property type="entry name" value="Kinase-like_dom_sf"/>
</dbReference>
<gene>
    <name evidence="2" type="ORF">FHW37_103613</name>
</gene>
<evidence type="ECO:0000313" key="3">
    <source>
        <dbReference type="Proteomes" id="UP000320653"/>
    </source>
</evidence>
<sequence length="301" mass="32765">MTDNDSLPADEALVRNLLSGLEPLEFGAWAQLPVQRLVSSGTDNALFRIGNDLVLRLPRRRSAIALAAKELDWLPHLAGLPLEIPTLRYRGMVPNEPGIDRAFGICDWMEGEIAVPRAIADPREAALSLAAFLKALHQKDTTGAPPAGACNSRRGIALAELTDITLPAIEIVADEVDILRAKALWEEASSQAYDGLPRWLHGDLKADNLIARHGKLTGVIDWGLSAVGDPAADYASAWSWVDPSARETFRDACSLTDADWLRGRGWALYGAVIALSYYRGGRNEALCRQSRLTLSRLGLLL</sequence>
<dbReference type="SUPFAM" id="SSF56112">
    <property type="entry name" value="Protein kinase-like (PK-like)"/>
    <property type="match status" value="1"/>
</dbReference>
<protein>
    <submittedName>
        <fullName evidence="2">Aminoglycoside phosphotransferase (APT) family kinase protein</fullName>
    </submittedName>
</protein>
<dbReference type="Pfam" id="PF01636">
    <property type="entry name" value="APH"/>
    <property type="match status" value="1"/>
</dbReference>
<dbReference type="InterPro" id="IPR002575">
    <property type="entry name" value="Aminoglycoside_PTrfase"/>
</dbReference>
<feature type="domain" description="Aminoglycoside phosphotransferase" evidence="1">
    <location>
        <begin position="36"/>
        <end position="266"/>
    </location>
</feature>
<comment type="caution">
    <text evidence="2">The sequence shown here is derived from an EMBL/GenBank/DDBJ whole genome shotgun (WGS) entry which is preliminary data.</text>
</comment>
<dbReference type="InterPro" id="IPR051678">
    <property type="entry name" value="AGP_Transferase"/>
</dbReference>
<accession>A0A561QWJ8</accession>
<dbReference type="OrthoDB" id="3806873at2"/>
<keyword evidence="2" id="KW-0418">Kinase</keyword>
<name>A0A561QWJ8_9HYPH</name>
<dbReference type="Gene3D" id="3.90.1200.10">
    <property type="match status" value="1"/>
</dbReference>
<dbReference type="AlphaFoldDB" id="A0A561QWJ8"/>
<proteinExistence type="predicted"/>
<reference evidence="2 3" key="1">
    <citation type="submission" date="2019-06" db="EMBL/GenBank/DDBJ databases">
        <title>Sorghum-associated microbial communities from plants grown in Nebraska, USA.</title>
        <authorList>
            <person name="Schachtman D."/>
        </authorList>
    </citation>
    <scope>NUCLEOTIDE SEQUENCE [LARGE SCALE GENOMIC DNA]</scope>
    <source>
        <strain evidence="2 3">1225</strain>
    </source>
</reference>
<dbReference type="Gene3D" id="3.30.200.20">
    <property type="entry name" value="Phosphorylase Kinase, domain 1"/>
    <property type="match status" value="1"/>
</dbReference>
<dbReference type="Proteomes" id="UP000320653">
    <property type="component" value="Unassembled WGS sequence"/>
</dbReference>
<dbReference type="PANTHER" id="PTHR21310:SF42">
    <property type="entry name" value="BIFUNCTIONAL AAC_APH"/>
    <property type="match status" value="1"/>
</dbReference>
<dbReference type="CDD" id="cd05155">
    <property type="entry name" value="APH_ChoK_like_1"/>
    <property type="match status" value="1"/>
</dbReference>
<keyword evidence="3" id="KW-1185">Reference proteome</keyword>
<dbReference type="RefSeq" id="WP_145637455.1">
    <property type="nucleotide sequence ID" value="NZ_VIWP01000003.1"/>
</dbReference>
<organism evidence="2 3">
    <name type="scientific">Neorhizobium alkalisoli</name>
    <dbReference type="NCBI Taxonomy" id="528178"/>
    <lineage>
        <taxon>Bacteria</taxon>
        <taxon>Pseudomonadati</taxon>
        <taxon>Pseudomonadota</taxon>
        <taxon>Alphaproteobacteria</taxon>
        <taxon>Hyphomicrobiales</taxon>
        <taxon>Rhizobiaceae</taxon>
        <taxon>Rhizobium/Agrobacterium group</taxon>
        <taxon>Neorhizobium</taxon>
    </lineage>
</organism>
<dbReference type="EMBL" id="VIWP01000003">
    <property type="protein sequence ID" value="TWF54743.1"/>
    <property type="molecule type" value="Genomic_DNA"/>
</dbReference>
<keyword evidence="2" id="KW-0808">Transferase</keyword>
<evidence type="ECO:0000313" key="2">
    <source>
        <dbReference type="EMBL" id="TWF54743.1"/>
    </source>
</evidence>